<protein>
    <submittedName>
        <fullName evidence="1">Uncharacterized protein</fullName>
    </submittedName>
</protein>
<gene>
    <name evidence="1" type="ORF">ATB53_10130</name>
</gene>
<dbReference type="OrthoDB" id="6028193at2"/>
<dbReference type="RefSeq" id="WP_003479917.1">
    <property type="nucleotide sequence ID" value="NZ_CP090000.1"/>
</dbReference>
<organism evidence="1 2">
    <name type="scientific">Xanthomonas campestris pv. translucens</name>
    <dbReference type="NCBI Taxonomy" id="343"/>
    <lineage>
        <taxon>Bacteria</taxon>
        <taxon>Pseudomonadati</taxon>
        <taxon>Pseudomonadota</taxon>
        <taxon>Gammaproteobacteria</taxon>
        <taxon>Lysobacterales</taxon>
        <taxon>Lysobacteraceae</taxon>
        <taxon>Xanthomonas</taxon>
        <taxon>Xanthomonas translucens group</taxon>
    </lineage>
</organism>
<accession>A0A109HPN3</accession>
<reference evidence="1 2" key="1">
    <citation type="submission" date="2015-11" db="EMBL/GenBank/DDBJ databases">
        <title>Long Read and Single Molecule DNA Sequencing Simplifies Genome Assembly and TAL Effector Gene Analysis of Xanthomonas translucens.</title>
        <authorList>
            <person name="Peng Z."/>
            <person name="Hu Y."/>
            <person name="Xie J."/>
            <person name="Potnis N."/>
            <person name="Akhunova A."/>
            <person name="Jones J."/>
            <person name="Liu Z."/>
            <person name="White F."/>
            <person name="Liu S."/>
        </authorList>
    </citation>
    <scope>NUCLEOTIDE SEQUENCE [LARGE SCALE GENOMIC DNA]</scope>
    <source>
        <strain evidence="1 2">B1</strain>
    </source>
</reference>
<dbReference type="AlphaFoldDB" id="A0A109HPN3"/>
<sequence length="82" mass="8951">MAAAARADMNTRAQTQAALAHMAAMLPEWTAHLRHPAEFWPQFSVLAQELLDAADPGDRAQARQALAAMLAEHAIDTRLLPH</sequence>
<evidence type="ECO:0000313" key="2">
    <source>
        <dbReference type="Proteomes" id="UP000055854"/>
    </source>
</evidence>
<proteinExistence type="predicted"/>
<dbReference type="EMBL" id="LNTA01000035">
    <property type="protein sequence ID" value="KWV16198.1"/>
    <property type="molecule type" value="Genomic_DNA"/>
</dbReference>
<dbReference type="Proteomes" id="UP000055854">
    <property type="component" value="Unassembled WGS sequence"/>
</dbReference>
<comment type="caution">
    <text evidence="1">The sequence shown here is derived from an EMBL/GenBank/DDBJ whole genome shotgun (WGS) entry which is preliminary data.</text>
</comment>
<evidence type="ECO:0000313" key="1">
    <source>
        <dbReference type="EMBL" id="KWV16198.1"/>
    </source>
</evidence>
<name>A0A109HPN3_XANCT</name>